<comment type="function">
    <text evidence="2">Involved in the biosynthesis of the yellow-orange carotenoid staphyloxanthin, which plays a role in the virulence via its protective function against oxidative stress. Catalyzes the head-to-head condensation of two molecules of farnesyl diphosphate (FPP) into the colorless C(30) carotenoid 4,4'-diapophytoene (dehydrosqualene).</text>
</comment>
<dbReference type="SFLD" id="SFLDG01018">
    <property type="entry name" value="Squalene/Phytoene_Synthase_Lik"/>
    <property type="match status" value="1"/>
</dbReference>
<keyword evidence="12" id="KW-1185">Reference proteome</keyword>
<comment type="catalytic activity">
    <reaction evidence="1">
        <text>2 (2E,6E)-farnesyl diphosphate = 15-cis-4,4'-diapophytoene + 2 diphosphate</text>
        <dbReference type="Rhea" id="RHEA:31547"/>
        <dbReference type="ChEBI" id="CHEBI:33019"/>
        <dbReference type="ChEBI" id="CHEBI:62738"/>
        <dbReference type="ChEBI" id="CHEBI:175763"/>
        <dbReference type="EC" id="2.5.1.96"/>
    </reaction>
</comment>
<protein>
    <recommendedName>
        <fullName evidence="6">4,4'-diapophytoene synthase</fullName>
        <ecNumber evidence="5">2.5.1.96</ecNumber>
    </recommendedName>
    <alternativeName>
        <fullName evidence="9">C30 carotenoid synthase</fullName>
    </alternativeName>
    <alternativeName>
        <fullName evidence="10">Dehydrosqualene synthase</fullName>
    </alternativeName>
</protein>
<dbReference type="RefSeq" id="WP_377775875.1">
    <property type="nucleotide sequence ID" value="NZ_JBHUOQ010000005.1"/>
</dbReference>
<evidence type="ECO:0000256" key="10">
    <source>
        <dbReference type="ARBA" id="ARBA00032389"/>
    </source>
</evidence>
<sequence length="295" mass="34585">MIDKKVDRLEQDYYDCETIIKEYSKSFYYAFSQLPRHDANAVYAIYAFCRKADDSVDKADNIQEKKVQLRKLEKEVSAFLDGIPQDTPMWRALDDVKQRYKINADMLKVQLEGQRMDVDFKQPADIEELIEYCKYVAGSVGCLLLPILSDNIDNQRYIEAEKLGVAMQITNILRDVGEDCSNLNRIYLPVSLMKDSKYTKQDLEQGIINEAFINVWETLAETAENLYDDFVEELKYYKVEARLPLLISLNVYKELLNEVRNHQYDCFSKKHAVTKARKLYLKKVSKKYIQQHFKG</sequence>
<reference evidence="12" key="1">
    <citation type="journal article" date="2019" name="Int. J. Syst. Evol. Microbiol.">
        <title>The Global Catalogue of Microorganisms (GCM) 10K type strain sequencing project: providing services to taxonomists for standard genome sequencing and annotation.</title>
        <authorList>
            <consortium name="The Broad Institute Genomics Platform"/>
            <consortium name="The Broad Institute Genome Sequencing Center for Infectious Disease"/>
            <person name="Wu L."/>
            <person name="Ma J."/>
        </authorList>
    </citation>
    <scope>NUCLEOTIDE SEQUENCE [LARGE SCALE GENOMIC DNA]</scope>
    <source>
        <strain evidence="12">KCTC 33575</strain>
    </source>
</reference>
<keyword evidence="8" id="KW-0125">Carotenoid biosynthesis</keyword>
<evidence type="ECO:0000256" key="5">
    <source>
        <dbReference type="ARBA" id="ARBA00012627"/>
    </source>
</evidence>
<evidence type="ECO:0000313" key="11">
    <source>
        <dbReference type="EMBL" id="MFD2831552.1"/>
    </source>
</evidence>
<dbReference type="CDD" id="cd00683">
    <property type="entry name" value="Trans_IPPS_HH"/>
    <property type="match status" value="1"/>
</dbReference>
<evidence type="ECO:0000256" key="2">
    <source>
        <dbReference type="ARBA" id="ARBA00002144"/>
    </source>
</evidence>
<dbReference type="InterPro" id="IPR019845">
    <property type="entry name" value="Squalene/phytoene_synthase_CS"/>
</dbReference>
<dbReference type="InterPro" id="IPR008949">
    <property type="entry name" value="Isoprenoid_synthase_dom_sf"/>
</dbReference>
<dbReference type="Pfam" id="PF00494">
    <property type="entry name" value="SQS_PSY"/>
    <property type="match status" value="1"/>
</dbReference>
<dbReference type="InterPro" id="IPR044843">
    <property type="entry name" value="Trans_IPPS_bact-type"/>
</dbReference>
<organism evidence="11 12">
    <name type="scientific">Corticicoccus populi</name>
    <dbReference type="NCBI Taxonomy" id="1812821"/>
    <lineage>
        <taxon>Bacteria</taxon>
        <taxon>Bacillati</taxon>
        <taxon>Bacillota</taxon>
        <taxon>Bacilli</taxon>
        <taxon>Bacillales</taxon>
        <taxon>Staphylococcaceae</taxon>
        <taxon>Corticicoccus</taxon>
    </lineage>
</organism>
<dbReference type="Proteomes" id="UP001597519">
    <property type="component" value="Unassembled WGS sequence"/>
</dbReference>
<evidence type="ECO:0000256" key="8">
    <source>
        <dbReference type="ARBA" id="ARBA00022746"/>
    </source>
</evidence>
<dbReference type="SFLD" id="SFLDS00005">
    <property type="entry name" value="Isoprenoid_Synthase_Type_I"/>
    <property type="match status" value="1"/>
</dbReference>
<evidence type="ECO:0000256" key="1">
    <source>
        <dbReference type="ARBA" id="ARBA00000746"/>
    </source>
</evidence>
<comment type="pathway">
    <text evidence="3">Carotenoid biosynthesis; staphyloxanthin biosynthesis; staphyloxanthin from farnesyl diphosphate: step 1/5.</text>
</comment>
<dbReference type="SUPFAM" id="SSF48576">
    <property type="entry name" value="Terpenoid synthases"/>
    <property type="match status" value="1"/>
</dbReference>
<dbReference type="Gene3D" id="1.10.600.10">
    <property type="entry name" value="Farnesyl Diphosphate Synthase"/>
    <property type="match status" value="1"/>
</dbReference>
<evidence type="ECO:0000256" key="9">
    <source>
        <dbReference type="ARBA" id="ARBA00031761"/>
    </source>
</evidence>
<evidence type="ECO:0000313" key="12">
    <source>
        <dbReference type="Proteomes" id="UP001597519"/>
    </source>
</evidence>
<dbReference type="InterPro" id="IPR002060">
    <property type="entry name" value="Squ/phyt_synthse"/>
</dbReference>
<name>A0ABW5WYG1_9STAP</name>
<evidence type="ECO:0000256" key="4">
    <source>
        <dbReference type="ARBA" id="ARBA00009720"/>
    </source>
</evidence>
<dbReference type="PANTHER" id="PTHR31480">
    <property type="entry name" value="BIFUNCTIONAL LYCOPENE CYCLASE/PHYTOENE SYNTHASE"/>
    <property type="match status" value="1"/>
</dbReference>
<gene>
    <name evidence="11" type="ORF">ACFSX4_13830</name>
</gene>
<evidence type="ECO:0000256" key="7">
    <source>
        <dbReference type="ARBA" id="ARBA00022679"/>
    </source>
</evidence>
<comment type="caution">
    <text evidence="11">The sequence shown here is derived from an EMBL/GenBank/DDBJ whole genome shotgun (WGS) entry which is preliminary data.</text>
</comment>
<accession>A0ABW5WYG1</accession>
<evidence type="ECO:0000256" key="3">
    <source>
        <dbReference type="ARBA" id="ARBA00004677"/>
    </source>
</evidence>
<evidence type="ECO:0000256" key="6">
    <source>
        <dbReference type="ARBA" id="ARBA00016163"/>
    </source>
</evidence>
<keyword evidence="7" id="KW-0808">Transferase</keyword>
<dbReference type="PROSITE" id="PS01045">
    <property type="entry name" value="SQUALEN_PHYTOEN_SYN_2"/>
    <property type="match status" value="1"/>
</dbReference>
<dbReference type="InterPro" id="IPR033904">
    <property type="entry name" value="Trans_IPPS_HH"/>
</dbReference>
<dbReference type="EMBL" id="JBHUOQ010000005">
    <property type="protein sequence ID" value="MFD2831552.1"/>
    <property type="molecule type" value="Genomic_DNA"/>
</dbReference>
<proteinExistence type="inferred from homology"/>
<dbReference type="EC" id="2.5.1.96" evidence="5"/>
<dbReference type="SFLD" id="SFLDG01212">
    <property type="entry name" value="Phytoene_synthase_like"/>
    <property type="match status" value="1"/>
</dbReference>
<comment type="similarity">
    <text evidence="4">Belongs to the phytoene/squalene synthase family. CrtM subfamily.</text>
</comment>